<evidence type="ECO:0000256" key="3">
    <source>
        <dbReference type="ARBA" id="ARBA00012663"/>
    </source>
</evidence>
<comment type="similarity">
    <text evidence="2">Belongs to the glycosyl hydrolase 3 family.</text>
</comment>
<dbReference type="InterPro" id="IPR019800">
    <property type="entry name" value="Glyco_hydro_3_AS"/>
</dbReference>
<dbReference type="EMBL" id="VLKH01000010">
    <property type="protein sequence ID" value="TWH78136.1"/>
    <property type="molecule type" value="Genomic_DNA"/>
</dbReference>
<evidence type="ECO:0000313" key="8">
    <source>
        <dbReference type="EMBL" id="TWH78136.1"/>
    </source>
</evidence>
<dbReference type="InterPro" id="IPR017853">
    <property type="entry name" value="GH"/>
</dbReference>
<sequence>MKKIIICLLWIFVLSGCSLIREIPRDDQNNTPAPPPIENTEPSEPVETPEDEDTSLFHEYKNEAQDYLDKMTLEEKIGQMFLVRCPEEEQLDSFMSLKPGGFILFGRDFEGKTKTEVIDNIKSYQEKSNLPMIIGVDEEGGTVVRVSSNPLLADERFKSPQELYEIGGFDEIKKDAAKKSALLADLGINLNLGPVADVSTDATDFINKRAYGKSPEETGLYVKTVVGIMKKNNISATLKHFPGYGNNSDTHTGSAYDKRPYSTFEERDFIPFEEGIRAGAESILVSHNVVETIDPALPASLSNKVIDILRNEMEFTGIIMTDDLSMGAVSELTLENSTEATAVLAGNDMLIVTDYEKSYNSLLEAATNGEISVERINESVLRILEWKFYKGIM</sequence>
<dbReference type="GO" id="GO:0004563">
    <property type="term" value="F:beta-N-acetylhexosaminidase activity"/>
    <property type="evidence" value="ECO:0007669"/>
    <property type="project" value="UniProtKB-EC"/>
</dbReference>
<comment type="caution">
    <text evidence="8">The sequence shown here is derived from an EMBL/GenBank/DDBJ whole genome shotgun (WGS) entry which is preliminary data.</text>
</comment>
<dbReference type="SUPFAM" id="SSF51445">
    <property type="entry name" value="(Trans)glycosidases"/>
    <property type="match status" value="1"/>
</dbReference>
<keyword evidence="5" id="KW-0326">Glycosidase</keyword>
<dbReference type="InterPro" id="IPR050226">
    <property type="entry name" value="NagZ_Beta-hexosaminidase"/>
</dbReference>
<dbReference type="GO" id="GO:0009254">
    <property type="term" value="P:peptidoglycan turnover"/>
    <property type="evidence" value="ECO:0007669"/>
    <property type="project" value="TreeGrafter"/>
</dbReference>
<dbReference type="InterPro" id="IPR001764">
    <property type="entry name" value="Glyco_hydro_3_N"/>
</dbReference>
<keyword evidence="9" id="KW-1185">Reference proteome</keyword>
<dbReference type="Pfam" id="PF00933">
    <property type="entry name" value="Glyco_hydro_3"/>
    <property type="match status" value="1"/>
</dbReference>
<evidence type="ECO:0000313" key="9">
    <source>
        <dbReference type="Proteomes" id="UP000315343"/>
    </source>
</evidence>
<evidence type="ECO:0000256" key="1">
    <source>
        <dbReference type="ARBA" id="ARBA00001231"/>
    </source>
</evidence>
<dbReference type="PANTHER" id="PTHR30480:SF13">
    <property type="entry name" value="BETA-HEXOSAMINIDASE"/>
    <property type="match status" value="1"/>
</dbReference>
<dbReference type="InterPro" id="IPR036962">
    <property type="entry name" value="Glyco_hydro_3_N_sf"/>
</dbReference>
<comment type="catalytic activity">
    <reaction evidence="1">
        <text>Hydrolysis of terminal non-reducing N-acetyl-D-hexosamine residues in N-acetyl-beta-D-hexosaminides.</text>
        <dbReference type="EC" id="3.2.1.52"/>
    </reaction>
</comment>
<evidence type="ECO:0000256" key="4">
    <source>
        <dbReference type="ARBA" id="ARBA00022801"/>
    </source>
</evidence>
<dbReference type="GO" id="GO:0005975">
    <property type="term" value="P:carbohydrate metabolic process"/>
    <property type="evidence" value="ECO:0007669"/>
    <property type="project" value="InterPro"/>
</dbReference>
<accession>A0A562J4M5</accession>
<dbReference type="PANTHER" id="PTHR30480">
    <property type="entry name" value="BETA-HEXOSAMINIDASE-RELATED"/>
    <property type="match status" value="1"/>
</dbReference>
<dbReference type="EC" id="3.2.1.52" evidence="3"/>
<evidence type="ECO:0000259" key="7">
    <source>
        <dbReference type="Pfam" id="PF00933"/>
    </source>
</evidence>
<proteinExistence type="inferred from homology"/>
<dbReference type="RefSeq" id="WP_145085388.1">
    <property type="nucleotide sequence ID" value="NZ_VLKH01000010.1"/>
</dbReference>
<name>A0A562J4M5_9FIRM</name>
<evidence type="ECO:0000256" key="5">
    <source>
        <dbReference type="ARBA" id="ARBA00023295"/>
    </source>
</evidence>
<dbReference type="PROSITE" id="PS00775">
    <property type="entry name" value="GLYCOSYL_HYDROL_F3"/>
    <property type="match status" value="1"/>
</dbReference>
<dbReference type="Proteomes" id="UP000315343">
    <property type="component" value="Unassembled WGS sequence"/>
</dbReference>
<dbReference type="AlphaFoldDB" id="A0A562J4M5"/>
<feature type="domain" description="Glycoside hydrolase family 3 N-terminal" evidence="7">
    <location>
        <begin position="72"/>
        <end position="384"/>
    </location>
</feature>
<reference evidence="8 9" key="1">
    <citation type="submission" date="2019-07" db="EMBL/GenBank/DDBJ databases">
        <title>Genomic Encyclopedia of Type Strains, Phase I: the one thousand microbial genomes (KMG-I) project.</title>
        <authorList>
            <person name="Kyrpides N."/>
        </authorList>
    </citation>
    <scope>NUCLEOTIDE SEQUENCE [LARGE SCALE GENOMIC DNA]</scope>
    <source>
        <strain evidence="8 9">DSM 13558</strain>
    </source>
</reference>
<feature type="region of interest" description="Disordered" evidence="6">
    <location>
        <begin position="24"/>
        <end position="53"/>
    </location>
</feature>
<keyword evidence="4" id="KW-0378">Hydrolase</keyword>
<dbReference type="PROSITE" id="PS51257">
    <property type="entry name" value="PROKAR_LIPOPROTEIN"/>
    <property type="match status" value="1"/>
</dbReference>
<gene>
    <name evidence="8" type="ORF">LY60_02976</name>
</gene>
<organism evidence="8 9">
    <name type="scientific">Sedimentibacter saalensis</name>
    <dbReference type="NCBI Taxonomy" id="130788"/>
    <lineage>
        <taxon>Bacteria</taxon>
        <taxon>Bacillati</taxon>
        <taxon>Bacillota</taxon>
        <taxon>Tissierellia</taxon>
        <taxon>Sedimentibacter</taxon>
    </lineage>
</organism>
<protein>
    <recommendedName>
        <fullName evidence="3">beta-N-acetylhexosaminidase</fullName>
        <ecNumber evidence="3">3.2.1.52</ecNumber>
    </recommendedName>
</protein>
<dbReference type="OrthoDB" id="9805821at2"/>
<evidence type="ECO:0000256" key="6">
    <source>
        <dbReference type="SAM" id="MobiDB-lite"/>
    </source>
</evidence>
<dbReference type="Gene3D" id="3.20.20.300">
    <property type="entry name" value="Glycoside hydrolase, family 3, N-terminal domain"/>
    <property type="match status" value="1"/>
</dbReference>
<evidence type="ECO:0000256" key="2">
    <source>
        <dbReference type="ARBA" id="ARBA00005336"/>
    </source>
</evidence>